<name>A0AAW2Z9U2_9EUKA</name>
<sequence length="410" mass="46817">MQSQFDVALERRVTDEALRFFWKANSEKIQIAQSSLDNIFLLPGITVKDAKNVYDALKTTGTSSNAIKKNYLLYLLNNKQIKDAITVFDDESKLLSNVCNEVYEHIMSSRMVIDTKFFVSIIKWLGARSRVDDIMALFKFMVESHDYKPDKAICAVSLLAFEKHLSYGLFVNDYMTRNAIKMNVNLYNLLMKVLERNNQTNQVKHLYEEMVSCGIMPNRITYTVVLGACAESKDSQFGDQVLKHIKDCMIKMDLDLWCSTIKYLNACDSHLVLADLFDHMIDVRVQPNINTCVLALAYCSNPDQIVDYVKRSGISEDTSLYNMLIQAYGATNRIEKAIEAFQSMLKKNIPRDVFTYNKMLTACAECQDFSLGLVIIQVAEQDSIIIDDAALTEFYAARVKHIKAEQCDKK</sequence>
<protein>
    <submittedName>
        <fullName evidence="3">Pentatricopeptide repeat-containing protein</fullName>
    </submittedName>
</protein>
<dbReference type="Pfam" id="PF13041">
    <property type="entry name" value="PPR_2"/>
    <property type="match status" value="2"/>
</dbReference>
<feature type="repeat" description="PPR" evidence="2">
    <location>
        <begin position="317"/>
        <end position="351"/>
    </location>
</feature>
<keyword evidence="1" id="KW-0677">Repeat</keyword>
<evidence type="ECO:0000256" key="2">
    <source>
        <dbReference type="PROSITE-ProRule" id="PRU00708"/>
    </source>
</evidence>
<dbReference type="PROSITE" id="PS51375">
    <property type="entry name" value="PPR"/>
    <property type="match status" value="2"/>
</dbReference>
<dbReference type="NCBIfam" id="TIGR00756">
    <property type="entry name" value="PPR"/>
    <property type="match status" value="2"/>
</dbReference>
<organism evidence="3 4">
    <name type="scientific">Acrasis kona</name>
    <dbReference type="NCBI Taxonomy" id="1008807"/>
    <lineage>
        <taxon>Eukaryota</taxon>
        <taxon>Discoba</taxon>
        <taxon>Heterolobosea</taxon>
        <taxon>Tetramitia</taxon>
        <taxon>Eutetramitia</taxon>
        <taxon>Acrasidae</taxon>
        <taxon>Acrasis</taxon>
    </lineage>
</organism>
<dbReference type="InterPro" id="IPR011990">
    <property type="entry name" value="TPR-like_helical_dom_sf"/>
</dbReference>
<evidence type="ECO:0000256" key="1">
    <source>
        <dbReference type="ARBA" id="ARBA00022737"/>
    </source>
</evidence>
<dbReference type="Proteomes" id="UP001431209">
    <property type="component" value="Unassembled WGS sequence"/>
</dbReference>
<dbReference type="EMBL" id="JAOPGA020001138">
    <property type="protein sequence ID" value="KAL0485452.1"/>
    <property type="molecule type" value="Genomic_DNA"/>
</dbReference>
<dbReference type="PANTHER" id="PTHR47447:SF17">
    <property type="entry name" value="OS12G0638900 PROTEIN"/>
    <property type="match status" value="1"/>
</dbReference>
<feature type="repeat" description="PPR" evidence="2">
    <location>
        <begin position="183"/>
        <end position="217"/>
    </location>
</feature>
<evidence type="ECO:0000313" key="3">
    <source>
        <dbReference type="EMBL" id="KAL0485452.1"/>
    </source>
</evidence>
<reference evidence="3 4" key="1">
    <citation type="submission" date="2024-03" db="EMBL/GenBank/DDBJ databases">
        <title>The Acrasis kona genome and developmental transcriptomes reveal deep origins of eukaryotic multicellular pathways.</title>
        <authorList>
            <person name="Sheikh S."/>
            <person name="Fu C.-J."/>
            <person name="Brown M.W."/>
            <person name="Baldauf S.L."/>
        </authorList>
    </citation>
    <scope>NUCLEOTIDE SEQUENCE [LARGE SCALE GENOMIC DNA]</scope>
    <source>
        <strain evidence="3 4">ATCC MYA-3509</strain>
    </source>
</reference>
<evidence type="ECO:0000313" key="4">
    <source>
        <dbReference type="Proteomes" id="UP001431209"/>
    </source>
</evidence>
<comment type="caution">
    <text evidence="3">The sequence shown here is derived from an EMBL/GenBank/DDBJ whole genome shotgun (WGS) entry which is preliminary data.</text>
</comment>
<gene>
    <name evidence="3" type="ORF">AKO1_011751</name>
</gene>
<dbReference type="Gene3D" id="1.25.40.10">
    <property type="entry name" value="Tetratricopeptide repeat domain"/>
    <property type="match status" value="2"/>
</dbReference>
<dbReference type="AlphaFoldDB" id="A0AAW2Z9U2"/>
<accession>A0AAW2Z9U2</accession>
<keyword evidence="4" id="KW-1185">Reference proteome</keyword>
<dbReference type="InterPro" id="IPR002885">
    <property type="entry name" value="PPR_rpt"/>
</dbReference>
<dbReference type="PANTHER" id="PTHR47447">
    <property type="entry name" value="OS03G0856100 PROTEIN"/>
    <property type="match status" value="1"/>
</dbReference>
<proteinExistence type="predicted"/>